<feature type="domain" description="Exonuclease" evidence="6">
    <location>
        <begin position="48"/>
        <end position="226"/>
    </location>
</feature>
<evidence type="ECO:0000313" key="7">
    <source>
        <dbReference type="CGD" id="CAL0000161872"/>
    </source>
</evidence>
<keyword evidence="4" id="KW-0269">Exonuclease</keyword>
<dbReference type="GO" id="GO:0003676">
    <property type="term" value="F:nucleic acid binding"/>
    <property type="evidence" value="ECO:0007669"/>
    <property type="project" value="InterPro"/>
</dbReference>
<dbReference type="RefSeq" id="XP_002418124.1">
    <property type="nucleotide sequence ID" value="XM_002418079.1"/>
</dbReference>
<dbReference type="eggNOG" id="KOG3242">
    <property type="taxonomic scope" value="Eukaryota"/>
</dbReference>
<dbReference type="EC" id="3.1.-.-" evidence="8"/>
<keyword evidence="2" id="KW-0540">Nuclease</keyword>
<dbReference type="InterPro" id="IPR012337">
    <property type="entry name" value="RNaseH-like_sf"/>
</dbReference>
<evidence type="ECO:0000256" key="2">
    <source>
        <dbReference type="ARBA" id="ARBA00022722"/>
    </source>
</evidence>
<dbReference type="InterPro" id="IPR022894">
    <property type="entry name" value="Oligoribonuclease"/>
</dbReference>
<dbReference type="PANTHER" id="PTHR11046:SF0">
    <property type="entry name" value="OLIGORIBONUCLEASE, MITOCHONDRIAL"/>
    <property type="match status" value="1"/>
</dbReference>
<dbReference type="AlphaFoldDB" id="B9WAK4"/>
<evidence type="ECO:0000313" key="9">
    <source>
        <dbReference type="Proteomes" id="UP000002605"/>
    </source>
</evidence>
<dbReference type="EMBL" id="FM992689">
    <property type="protein sequence ID" value="CAX43424.1"/>
    <property type="molecule type" value="Genomic_DNA"/>
</dbReference>
<dbReference type="VEuPathDB" id="FungiDB:CD36_16430"/>
<feature type="compositionally biased region" description="Acidic residues" evidence="5">
    <location>
        <begin position="242"/>
        <end position="251"/>
    </location>
</feature>
<proteinExistence type="inferred from homology"/>
<feature type="region of interest" description="Disordered" evidence="5">
    <location>
        <begin position="228"/>
        <end position="257"/>
    </location>
</feature>
<dbReference type="InterPro" id="IPR013520">
    <property type="entry name" value="Ribonucl_H"/>
</dbReference>
<evidence type="ECO:0000256" key="1">
    <source>
        <dbReference type="ARBA" id="ARBA00009921"/>
    </source>
</evidence>
<dbReference type="GO" id="GO:0000175">
    <property type="term" value="F:3'-5'-RNA exonuclease activity"/>
    <property type="evidence" value="ECO:0007669"/>
    <property type="project" value="InterPro"/>
</dbReference>
<comment type="similarity">
    <text evidence="1">Belongs to the oligoribonuclease family.</text>
</comment>
<reference evidence="8 9" key="1">
    <citation type="journal article" date="2009" name="Genome Res.">
        <title>Comparative genomics of the fungal pathogens Candida dubliniensis and Candida albicans.</title>
        <authorList>
            <person name="Jackson A.P."/>
            <person name="Gamble J.A."/>
            <person name="Yeomans T."/>
            <person name="Moran G.P."/>
            <person name="Saunders D."/>
            <person name="Harris D."/>
            <person name="Aslett M."/>
            <person name="Barrell J.F."/>
            <person name="Butler G."/>
            <person name="Citiulo F."/>
            <person name="Coleman D.C."/>
            <person name="de Groot P.W.J."/>
            <person name="Goodwin T.J."/>
            <person name="Quail M.A."/>
            <person name="McQuillan J."/>
            <person name="Munro C.A."/>
            <person name="Pain A."/>
            <person name="Poulter R.T."/>
            <person name="Rajandream M.A."/>
            <person name="Renauld H."/>
            <person name="Spiering M.J."/>
            <person name="Tivey A."/>
            <person name="Gow N.A.R."/>
            <person name="Barrell B."/>
            <person name="Sullivan D.J."/>
            <person name="Berriman M."/>
        </authorList>
    </citation>
    <scope>NUCLEOTIDE SEQUENCE [LARGE SCALE GENOMIC DNA]</scope>
    <source>
        <strain evidence="9">CD36 / ATCC MYA-646 / CBS 7987 / NCPF 3949 / NRRL Y-17841</strain>
    </source>
</reference>
<protein>
    <submittedName>
        <fullName evidence="8">Oligoribonuclease, mitochondrial, putative</fullName>
        <ecNumber evidence="8">3.1.-.-</ecNumber>
    </submittedName>
</protein>
<evidence type="ECO:0000313" key="8">
    <source>
        <dbReference type="EMBL" id="CAX43424.1"/>
    </source>
</evidence>
<evidence type="ECO:0000256" key="5">
    <source>
        <dbReference type="SAM" id="MobiDB-lite"/>
    </source>
</evidence>
<sequence>MFRLFVPRRFPIVRFYSVMQEPLIKKTKSDIMESFAKQTSQIPIPKKPLVWVDCEMTGLDVFGDDNIIEICCIITNEDLDIVDEKGYESTIYYPKSRLDKMNEWCIETHGKSGLTEKILANPDRKLSAVEDELLQYIKKYVPEIRTGLLAGNSVHMDRFFMMKEFPKVIDHLHYRNVDVSSIMEFGYRHNPKLMKMSPKKTGAHTAKSDILESIEQLKWYRKYYFKSEEETKETVERLSSELPEEVSEDANSETNKE</sequence>
<dbReference type="HOGENOM" id="CLU_064761_0_1_1"/>
<dbReference type="KEGG" id="cdu:CD36_16430"/>
<dbReference type="NCBIfam" id="NF003765">
    <property type="entry name" value="PRK05359.1"/>
    <property type="match status" value="1"/>
</dbReference>
<dbReference type="SUPFAM" id="SSF53098">
    <property type="entry name" value="Ribonuclease H-like"/>
    <property type="match status" value="1"/>
</dbReference>
<evidence type="ECO:0000259" key="6">
    <source>
        <dbReference type="SMART" id="SM00479"/>
    </source>
</evidence>
<dbReference type="InterPro" id="IPR036397">
    <property type="entry name" value="RNaseH_sf"/>
</dbReference>
<dbReference type="GO" id="GO:0005739">
    <property type="term" value="C:mitochondrion"/>
    <property type="evidence" value="ECO:0007669"/>
    <property type="project" value="TreeGrafter"/>
</dbReference>
<dbReference type="OrthoDB" id="270189at2759"/>
<keyword evidence="3 8" id="KW-0378">Hydrolase</keyword>
<dbReference type="Proteomes" id="UP000002605">
    <property type="component" value="Chromosome 2"/>
</dbReference>
<keyword evidence="9" id="KW-1185">Reference proteome</keyword>
<evidence type="ECO:0000256" key="3">
    <source>
        <dbReference type="ARBA" id="ARBA00022801"/>
    </source>
</evidence>
<dbReference type="Pfam" id="PF00929">
    <property type="entry name" value="RNase_T"/>
    <property type="match status" value="1"/>
</dbReference>
<feature type="compositionally biased region" description="Basic and acidic residues" evidence="5">
    <location>
        <begin position="228"/>
        <end position="239"/>
    </location>
</feature>
<evidence type="ECO:0000256" key="4">
    <source>
        <dbReference type="ARBA" id="ARBA00022839"/>
    </source>
</evidence>
<accession>B9WAK4</accession>
<dbReference type="GeneID" id="8045691"/>
<dbReference type="CDD" id="cd06135">
    <property type="entry name" value="Orn"/>
    <property type="match status" value="1"/>
</dbReference>
<dbReference type="CGD" id="CAL0000161872">
    <property type="gene designation" value="Cd36_16430"/>
</dbReference>
<name>B9WAK4_CANDC</name>
<dbReference type="FunFam" id="3.30.420.10:FF:000003">
    <property type="entry name" value="Oligoribonuclease"/>
    <property type="match status" value="1"/>
</dbReference>
<dbReference type="SMART" id="SM00479">
    <property type="entry name" value="EXOIII"/>
    <property type="match status" value="1"/>
</dbReference>
<dbReference type="Gene3D" id="3.30.420.10">
    <property type="entry name" value="Ribonuclease H-like superfamily/Ribonuclease H"/>
    <property type="match status" value="1"/>
</dbReference>
<gene>
    <name evidence="7" type="ordered locus">Cd36_16430</name>
    <name evidence="8" type="ORF">CD36_16430</name>
</gene>
<dbReference type="PANTHER" id="PTHR11046">
    <property type="entry name" value="OLIGORIBONUCLEASE, MITOCHONDRIAL"/>
    <property type="match status" value="1"/>
</dbReference>
<organism evidence="8 9">
    <name type="scientific">Candida dubliniensis (strain CD36 / ATCC MYA-646 / CBS 7987 / NCPF 3949 / NRRL Y-17841)</name>
    <name type="common">Yeast</name>
    <dbReference type="NCBI Taxonomy" id="573826"/>
    <lineage>
        <taxon>Eukaryota</taxon>
        <taxon>Fungi</taxon>
        <taxon>Dikarya</taxon>
        <taxon>Ascomycota</taxon>
        <taxon>Saccharomycotina</taxon>
        <taxon>Pichiomycetes</taxon>
        <taxon>Debaryomycetaceae</taxon>
        <taxon>Candida/Lodderomyces clade</taxon>
        <taxon>Candida</taxon>
    </lineage>
</organism>